<proteinExistence type="inferred from homology"/>
<evidence type="ECO:0000313" key="22">
    <source>
        <dbReference type="Proteomes" id="UP000001345"/>
    </source>
</evidence>
<dbReference type="GO" id="GO:0005886">
    <property type="term" value="C:plasma membrane"/>
    <property type="evidence" value="ECO:0007669"/>
    <property type="project" value="UniProtKB-SubCell"/>
</dbReference>
<evidence type="ECO:0000256" key="15">
    <source>
        <dbReference type="ARBA" id="ARBA00023136"/>
    </source>
</evidence>
<dbReference type="GO" id="GO:0008715">
    <property type="term" value="F:CDP-diacylglycerol diphosphatase activity"/>
    <property type="evidence" value="ECO:0007669"/>
    <property type="project" value="UniProtKB-UniRule"/>
</dbReference>
<keyword evidence="12 20" id="KW-0378">Hydrolase</keyword>
<dbReference type="SUPFAM" id="SSF54197">
    <property type="entry name" value="HIT-like"/>
    <property type="match status" value="1"/>
</dbReference>
<dbReference type="Pfam" id="PF02611">
    <property type="entry name" value="CDH"/>
    <property type="match status" value="1"/>
</dbReference>
<evidence type="ECO:0000256" key="12">
    <source>
        <dbReference type="ARBA" id="ARBA00022801"/>
    </source>
</evidence>
<evidence type="ECO:0000256" key="2">
    <source>
        <dbReference type="ARBA" id="ARBA00004377"/>
    </source>
</evidence>
<evidence type="ECO:0000256" key="16">
    <source>
        <dbReference type="ARBA" id="ARBA00023209"/>
    </source>
</evidence>
<dbReference type="AlphaFoldDB" id="A0AB72ZUH0"/>
<keyword evidence="14 20" id="KW-0443">Lipid metabolism</keyword>
<comment type="caution">
    <text evidence="21">The sequence shown here is derived from an EMBL/GenBank/DDBJ whole genome shotgun (WGS) entry which is preliminary data.</text>
</comment>
<sequence>MISINPLRSLFKFFVVGIQKALFKNRLLNVTNKLKFVKIIIIIKAFNHYCRKITRGFVKIPTKKQGAKKMKKAGFLFLAVVAIAVMSLNAKDPNVLRKIVFEKCLPNYEKNQNPSPCIEVKPDAGYVVLKDINGPLQYLLMPTTHISGIENPLLLDPSTPNFFYLSWQARDFMSKKYGKPIPDSAISLTINSKKGRSQNHFHIHISCISLEARKQLDNHLKKINSRWSPLSGGLNGHKYLARRVTESELAQKSPFIMLAKEVPNAHKRMGDYGLAVVQQSDNSFVLLATQFNPLTLNRASAEEIQDHECAILH</sequence>
<dbReference type="EC" id="3.6.1.26" evidence="6 20"/>
<dbReference type="EMBL" id="ANFP01000051">
    <property type="protein sequence ID" value="EKQ72040.1"/>
    <property type="molecule type" value="Genomic_DNA"/>
</dbReference>
<keyword evidence="11 20" id="KW-0812">Transmembrane</keyword>
<evidence type="ECO:0000256" key="3">
    <source>
        <dbReference type="ARBA" id="ARBA00004927"/>
    </source>
</evidence>
<comment type="subcellular location">
    <subcellularLocation>
        <location evidence="2">Cell inner membrane</location>
        <topology evidence="2">Single-pass membrane protein</topology>
    </subcellularLocation>
    <subcellularLocation>
        <location evidence="20">Cell membrane</location>
        <topology evidence="20">Single-pass membrane protein</topology>
    </subcellularLocation>
</comment>
<evidence type="ECO:0000256" key="13">
    <source>
        <dbReference type="ARBA" id="ARBA00022989"/>
    </source>
</evidence>
<dbReference type="Proteomes" id="UP000001345">
    <property type="component" value="Unassembled WGS sequence"/>
</dbReference>
<keyword evidence="13 20" id="KW-1133">Transmembrane helix</keyword>
<dbReference type="Gene3D" id="3.30.428.30">
    <property type="entry name" value="HIT family - CDH-like"/>
    <property type="match status" value="1"/>
</dbReference>
<evidence type="ECO:0000256" key="14">
    <source>
        <dbReference type="ARBA" id="ARBA00023098"/>
    </source>
</evidence>
<dbReference type="InterPro" id="IPR015993">
    <property type="entry name" value="CDP-diacylglyc_Pase_proteobac"/>
</dbReference>
<evidence type="ECO:0000256" key="1">
    <source>
        <dbReference type="ARBA" id="ARBA00001007"/>
    </source>
</evidence>
<comment type="pathway">
    <text evidence="3 20">Phospholipid metabolism; CDP-diacylglycerol degradation; phosphatidate from CDP-diacylglycerol: step 1/1.</text>
</comment>
<protein>
    <recommendedName>
        <fullName evidence="7 20">CDP-diacylglycerol pyrophosphatase</fullName>
        <ecNumber evidence="6 20">3.6.1.26</ecNumber>
    </recommendedName>
    <alternativeName>
        <fullName evidence="18 20">CDP-diacylglycerol phosphatidylhydrolase</fullName>
    </alternativeName>
    <alternativeName>
        <fullName evidence="19 20">CDP-diglyceride hydrolase</fullName>
    </alternativeName>
</protein>
<keyword evidence="10" id="KW-0997">Cell inner membrane</keyword>
<keyword evidence="17 20" id="KW-1208">Phospholipid metabolism</keyword>
<organism evidence="21 22">
    <name type="scientific">Helicobacter pylori GAM100Ai</name>
    <dbReference type="NCBI Taxonomy" id="1159019"/>
    <lineage>
        <taxon>Bacteria</taxon>
        <taxon>Pseudomonadati</taxon>
        <taxon>Campylobacterota</taxon>
        <taxon>Epsilonproteobacteria</taxon>
        <taxon>Campylobacterales</taxon>
        <taxon>Helicobacteraceae</taxon>
        <taxon>Helicobacter</taxon>
    </lineage>
</organism>
<dbReference type="GO" id="GO:0008654">
    <property type="term" value="P:phospholipid biosynthetic process"/>
    <property type="evidence" value="ECO:0007669"/>
    <property type="project" value="UniProtKB-KW"/>
</dbReference>
<name>A0AB72ZUH0_HELPX</name>
<keyword evidence="15 20" id="KW-0472">Membrane</keyword>
<evidence type="ECO:0000256" key="6">
    <source>
        <dbReference type="ARBA" id="ARBA00012375"/>
    </source>
</evidence>
<dbReference type="GO" id="GO:0046342">
    <property type="term" value="P:CDP-diacylglycerol catabolic process"/>
    <property type="evidence" value="ECO:0007669"/>
    <property type="project" value="UniProtKB-UniRule"/>
</dbReference>
<reference evidence="22" key="1">
    <citation type="submission" date="2023-07" db="EMBL/GenBank/DDBJ databases">
        <authorList>
            <person name="Weinstock G."/>
            <person name="Sodergren E."/>
            <person name="Lobos E.A."/>
            <person name="Fulton L."/>
            <person name="Fulton R."/>
            <person name="Courtney L."/>
            <person name="Fronick C."/>
            <person name="O'Laughlin M."/>
            <person name="Godfrey J."/>
            <person name="Wilson R.M."/>
            <person name="Miner T."/>
            <person name="Farmer C."/>
            <person name="Delehaunty K."/>
            <person name="Cordes M."/>
            <person name="Minx P."/>
            <person name="Tomlinson C."/>
            <person name="Chen J."/>
            <person name="Wollam A."/>
            <person name="Pepin K.H."/>
            <person name="Bhonagiri V."/>
            <person name="Zhang X."/>
            <person name="Suruliraj S."/>
            <person name="Antonio M."/>
            <person name="Secka O."/>
            <person name="Thomas J."/>
            <person name="Warren W."/>
            <person name="Mitreva M."/>
            <person name="Mardis E.R."/>
            <person name="Wilson R.K."/>
        </authorList>
    </citation>
    <scope>NUCLEOTIDE SEQUENCE [LARGE SCALE GENOMIC DNA]</scope>
    <source>
        <strain evidence="22">GAM100Ai</strain>
    </source>
</reference>
<dbReference type="InterPro" id="IPR036265">
    <property type="entry name" value="HIT-like_sf"/>
</dbReference>
<dbReference type="NCBIfam" id="NF003986">
    <property type="entry name" value="PRK05471.1-5"/>
    <property type="match status" value="1"/>
</dbReference>
<evidence type="ECO:0000256" key="19">
    <source>
        <dbReference type="ARBA" id="ARBA00032892"/>
    </source>
</evidence>
<dbReference type="InterPro" id="IPR003763">
    <property type="entry name" value="CDP-diacylglyc_Pase"/>
</dbReference>
<evidence type="ECO:0000256" key="17">
    <source>
        <dbReference type="ARBA" id="ARBA00023264"/>
    </source>
</evidence>
<evidence type="ECO:0000256" key="8">
    <source>
        <dbReference type="ARBA" id="ARBA00022475"/>
    </source>
</evidence>
<gene>
    <name evidence="20" type="primary">cdh</name>
    <name evidence="21" type="ORF">HMPREF1391_00989</name>
</gene>
<evidence type="ECO:0000256" key="5">
    <source>
        <dbReference type="ARBA" id="ARBA00006435"/>
    </source>
</evidence>
<accession>A0AB72ZUH0</accession>
<dbReference type="RefSeq" id="WP_001918500.1">
    <property type="nucleotide sequence ID" value="NZ_JH976594.1"/>
</dbReference>
<evidence type="ECO:0000256" key="10">
    <source>
        <dbReference type="ARBA" id="ARBA00022519"/>
    </source>
</evidence>
<evidence type="ECO:0000256" key="20">
    <source>
        <dbReference type="HAMAP-Rule" id="MF_00319"/>
    </source>
</evidence>
<keyword evidence="16 20" id="KW-0594">Phospholipid biosynthesis</keyword>
<feature type="transmembrane region" description="Helical" evidence="20">
    <location>
        <begin position="73"/>
        <end position="90"/>
    </location>
</feature>
<evidence type="ECO:0000256" key="7">
    <source>
        <dbReference type="ARBA" id="ARBA00019608"/>
    </source>
</evidence>
<evidence type="ECO:0000256" key="18">
    <source>
        <dbReference type="ARBA" id="ARBA00032888"/>
    </source>
</evidence>
<comment type="catalytic activity">
    <reaction evidence="1 20">
        <text>a CDP-1,2-diacyl-sn-glycerol + H2O = a 1,2-diacyl-sn-glycero-3-phosphate + CMP + 2 H(+)</text>
        <dbReference type="Rhea" id="RHEA:15221"/>
        <dbReference type="ChEBI" id="CHEBI:15377"/>
        <dbReference type="ChEBI" id="CHEBI:15378"/>
        <dbReference type="ChEBI" id="CHEBI:58332"/>
        <dbReference type="ChEBI" id="CHEBI:58608"/>
        <dbReference type="ChEBI" id="CHEBI:60377"/>
        <dbReference type="EC" id="3.6.1.26"/>
    </reaction>
</comment>
<evidence type="ECO:0000256" key="9">
    <source>
        <dbReference type="ARBA" id="ARBA00022516"/>
    </source>
</evidence>
<keyword evidence="9 20" id="KW-0444">Lipid biosynthesis</keyword>
<comment type="similarity">
    <text evidence="5 20">Belongs to the Cdh family.</text>
</comment>
<evidence type="ECO:0000313" key="21">
    <source>
        <dbReference type="EMBL" id="EKQ72040.1"/>
    </source>
</evidence>
<comment type="pathway">
    <text evidence="4">Lipid metabolism.</text>
</comment>
<evidence type="ECO:0000256" key="4">
    <source>
        <dbReference type="ARBA" id="ARBA00005189"/>
    </source>
</evidence>
<evidence type="ECO:0000256" key="11">
    <source>
        <dbReference type="ARBA" id="ARBA00022692"/>
    </source>
</evidence>
<dbReference type="NCBIfam" id="TIGR00672">
    <property type="entry name" value="cdh"/>
    <property type="match status" value="1"/>
</dbReference>
<keyword evidence="8 20" id="KW-1003">Cell membrane</keyword>
<dbReference type="HAMAP" id="MF_00319">
    <property type="entry name" value="Cdh"/>
    <property type="match status" value="1"/>
</dbReference>